<feature type="region of interest" description="Disordered" evidence="5">
    <location>
        <begin position="1"/>
        <end position="45"/>
    </location>
</feature>
<keyword evidence="9" id="KW-1185">Reference proteome</keyword>
<dbReference type="GO" id="GO:0005886">
    <property type="term" value="C:plasma membrane"/>
    <property type="evidence" value="ECO:0007669"/>
    <property type="project" value="TreeGrafter"/>
</dbReference>
<proteinExistence type="predicted"/>
<dbReference type="CDD" id="cd17323">
    <property type="entry name" value="MFS_Tpo1_MDR_like"/>
    <property type="match status" value="1"/>
</dbReference>
<reference evidence="8 9" key="1">
    <citation type="submission" date="2018-05" db="EMBL/GenBank/DDBJ databases">
        <title>Draft genome sequence of Scytalidium lignicola DSM 105466, a ubiquitous saprotrophic fungus.</title>
        <authorList>
            <person name="Buettner E."/>
            <person name="Gebauer A.M."/>
            <person name="Hofrichter M."/>
            <person name="Liers C."/>
            <person name="Kellner H."/>
        </authorList>
    </citation>
    <scope>NUCLEOTIDE SEQUENCE [LARGE SCALE GENOMIC DNA]</scope>
    <source>
        <strain evidence="8 9">DSM 105466</strain>
    </source>
</reference>
<sequence>MSEQLNQRGEASATEEIVNDGTHRFQGLSDEEKQEEGSSSTSDEFLVGWDDNDPLNPRSFKFYGRRPIYLTSMFFFLMFGIPCATAHNIQTMLVGRFLVGLSGSAFLSVAAGTVSDFFVGHAIQAPMMLSTVSIFLGPVIGPVVGGFINQFTSWRWTFYLLLIWTGVIFVCLIFVPETYHPILLAHKAAALRKSTNNPAYRSASEIALASKSLPRRIMVGTVVGVLSNPLWAKNYQRLVARAKAAHGEENKQSKPDPELRLPPAIFGSILVPIGIFWFGWTTYSSVHWIVPIIGSILFGAGNILCFSGIWTFLVDAYPIYAASAMAANTCTRCIFAAAFPLFGDQMYKKLGYQWASSLLAFLALGMTPFIYLFYKYGKVLRLKSKFSWA</sequence>
<protein>
    <recommendedName>
        <fullName evidence="7">Major facilitator superfamily (MFS) profile domain-containing protein</fullName>
    </recommendedName>
</protein>
<feature type="transmembrane region" description="Helical" evidence="6">
    <location>
        <begin position="127"/>
        <end position="148"/>
    </location>
</feature>
<feature type="transmembrane region" description="Helical" evidence="6">
    <location>
        <begin position="93"/>
        <end position="115"/>
    </location>
</feature>
<accession>A0A3E2H009</accession>
<dbReference type="GO" id="GO:0022857">
    <property type="term" value="F:transmembrane transporter activity"/>
    <property type="evidence" value="ECO:0007669"/>
    <property type="project" value="InterPro"/>
</dbReference>
<dbReference type="Gene3D" id="1.20.1250.20">
    <property type="entry name" value="MFS general substrate transporter like domains"/>
    <property type="match status" value="1"/>
</dbReference>
<evidence type="ECO:0000256" key="5">
    <source>
        <dbReference type="SAM" id="MobiDB-lite"/>
    </source>
</evidence>
<dbReference type="SUPFAM" id="SSF103473">
    <property type="entry name" value="MFS general substrate transporter"/>
    <property type="match status" value="1"/>
</dbReference>
<dbReference type="PANTHER" id="PTHR23502">
    <property type="entry name" value="MAJOR FACILITATOR SUPERFAMILY"/>
    <property type="match status" value="1"/>
</dbReference>
<feature type="transmembrane region" description="Helical" evidence="6">
    <location>
        <begin position="261"/>
        <end position="280"/>
    </location>
</feature>
<dbReference type="EMBL" id="NCSJ02000245">
    <property type="protein sequence ID" value="RFU26744.1"/>
    <property type="molecule type" value="Genomic_DNA"/>
</dbReference>
<evidence type="ECO:0000313" key="8">
    <source>
        <dbReference type="EMBL" id="RFU26744.1"/>
    </source>
</evidence>
<evidence type="ECO:0000259" key="7">
    <source>
        <dbReference type="PROSITE" id="PS50850"/>
    </source>
</evidence>
<feature type="transmembrane region" description="Helical" evidence="6">
    <location>
        <begin position="68"/>
        <end position="87"/>
    </location>
</feature>
<feature type="transmembrane region" description="Helical" evidence="6">
    <location>
        <begin position="154"/>
        <end position="175"/>
    </location>
</feature>
<dbReference type="InterPro" id="IPR011701">
    <property type="entry name" value="MFS"/>
</dbReference>
<comment type="subcellular location">
    <subcellularLocation>
        <location evidence="1">Membrane</location>
        <topology evidence="1">Multi-pass membrane protein</topology>
    </subcellularLocation>
</comment>
<feature type="non-terminal residue" evidence="8">
    <location>
        <position position="389"/>
    </location>
</feature>
<name>A0A3E2H009_SCYLI</name>
<keyword evidence="3 6" id="KW-1133">Transmembrane helix</keyword>
<evidence type="ECO:0000256" key="6">
    <source>
        <dbReference type="SAM" id="Phobius"/>
    </source>
</evidence>
<dbReference type="PROSITE" id="PS50850">
    <property type="entry name" value="MFS"/>
    <property type="match status" value="1"/>
</dbReference>
<dbReference type="Proteomes" id="UP000258309">
    <property type="component" value="Unassembled WGS sequence"/>
</dbReference>
<feature type="transmembrane region" description="Helical" evidence="6">
    <location>
        <begin position="354"/>
        <end position="374"/>
    </location>
</feature>
<evidence type="ECO:0000256" key="3">
    <source>
        <dbReference type="ARBA" id="ARBA00022989"/>
    </source>
</evidence>
<feature type="transmembrane region" description="Helical" evidence="6">
    <location>
        <begin position="286"/>
        <end position="313"/>
    </location>
</feature>
<evidence type="ECO:0000256" key="2">
    <source>
        <dbReference type="ARBA" id="ARBA00022692"/>
    </source>
</evidence>
<dbReference type="STRING" id="5539.A0A3E2H009"/>
<dbReference type="PANTHER" id="PTHR23502:SF7">
    <property type="entry name" value="DRUG_PROTON ANTIPORTER YHK8-RELATED"/>
    <property type="match status" value="1"/>
</dbReference>
<dbReference type="OMA" id="ISIFWMG"/>
<dbReference type="InterPro" id="IPR036259">
    <property type="entry name" value="MFS_trans_sf"/>
</dbReference>
<evidence type="ECO:0000313" key="9">
    <source>
        <dbReference type="Proteomes" id="UP000258309"/>
    </source>
</evidence>
<dbReference type="InterPro" id="IPR020846">
    <property type="entry name" value="MFS_dom"/>
</dbReference>
<keyword evidence="4 6" id="KW-0472">Membrane</keyword>
<comment type="caution">
    <text evidence="8">The sequence shown here is derived from an EMBL/GenBank/DDBJ whole genome shotgun (WGS) entry which is preliminary data.</text>
</comment>
<feature type="non-terminal residue" evidence="8">
    <location>
        <position position="1"/>
    </location>
</feature>
<dbReference type="Pfam" id="PF07690">
    <property type="entry name" value="MFS_1"/>
    <property type="match status" value="1"/>
</dbReference>
<keyword evidence="2 6" id="KW-0812">Transmembrane</keyword>
<evidence type="ECO:0000256" key="1">
    <source>
        <dbReference type="ARBA" id="ARBA00004141"/>
    </source>
</evidence>
<organism evidence="8 9">
    <name type="scientific">Scytalidium lignicola</name>
    <name type="common">Hyphomycete</name>
    <dbReference type="NCBI Taxonomy" id="5539"/>
    <lineage>
        <taxon>Eukaryota</taxon>
        <taxon>Fungi</taxon>
        <taxon>Dikarya</taxon>
        <taxon>Ascomycota</taxon>
        <taxon>Pezizomycotina</taxon>
        <taxon>Leotiomycetes</taxon>
        <taxon>Leotiomycetes incertae sedis</taxon>
        <taxon>Scytalidium</taxon>
    </lineage>
</organism>
<feature type="domain" description="Major facilitator superfamily (MFS) profile" evidence="7">
    <location>
        <begin position="1"/>
        <end position="389"/>
    </location>
</feature>
<dbReference type="OrthoDB" id="3561359at2759"/>
<gene>
    <name evidence="8" type="ORF">B7463_g9593</name>
</gene>
<dbReference type="Gene3D" id="1.20.1720.10">
    <property type="entry name" value="Multidrug resistance protein D"/>
    <property type="match status" value="1"/>
</dbReference>
<dbReference type="AlphaFoldDB" id="A0A3E2H009"/>
<evidence type="ECO:0000256" key="4">
    <source>
        <dbReference type="ARBA" id="ARBA00023136"/>
    </source>
</evidence>